<feature type="compositionally biased region" description="Basic and acidic residues" evidence="1">
    <location>
        <begin position="33"/>
        <end position="45"/>
    </location>
</feature>
<dbReference type="Proteomes" id="UP000245956">
    <property type="component" value="Unassembled WGS sequence"/>
</dbReference>
<evidence type="ECO:0000313" key="2">
    <source>
        <dbReference type="EMBL" id="KAK4091687.1"/>
    </source>
</evidence>
<accession>A0A2U3EM35</accession>
<comment type="caution">
    <text evidence="3">The sequence shown here is derived from an EMBL/GenBank/DDBJ whole genome shotgun (WGS) entry which is preliminary data.</text>
</comment>
<dbReference type="AlphaFoldDB" id="A0A2U3EM35"/>
<name>A0A2U3EM35_PURLI</name>
<organism evidence="3 4">
    <name type="scientific">Purpureocillium lilacinum</name>
    <name type="common">Paecilomyces lilacinus</name>
    <dbReference type="NCBI Taxonomy" id="33203"/>
    <lineage>
        <taxon>Eukaryota</taxon>
        <taxon>Fungi</taxon>
        <taxon>Dikarya</taxon>
        <taxon>Ascomycota</taxon>
        <taxon>Pezizomycotina</taxon>
        <taxon>Sordariomycetes</taxon>
        <taxon>Hypocreomycetidae</taxon>
        <taxon>Hypocreales</taxon>
        <taxon>Ophiocordycipitaceae</taxon>
        <taxon>Purpureocillium</taxon>
    </lineage>
</organism>
<reference evidence="3 4" key="2">
    <citation type="journal article" date="2016" name="Front. Microbiol.">
        <title>Genome and transcriptome sequences reveal the specific parasitism of the nematophagous Purpureocillium lilacinum 36-1.</title>
        <authorList>
            <person name="Xie J."/>
            <person name="Li S."/>
            <person name="Mo C."/>
            <person name="Xiao X."/>
            <person name="Peng D."/>
            <person name="Wang G."/>
            <person name="Xiao Y."/>
        </authorList>
    </citation>
    <scope>NUCLEOTIDE SEQUENCE [LARGE SCALE GENOMIC DNA]</scope>
    <source>
        <strain evidence="3 4">36-1</strain>
    </source>
</reference>
<dbReference type="EMBL" id="JAWRVI010000011">
    <property type="protein sequence ID" value="KAK4091687.1"/>
    <property type="molecule type" value="Genomic_DNA"/>
</dbReference>
<reference evidence="3" key="1">
    <citation type="submission" date="2015-05" db="EMBL/GenBank/DDBJ databases">
        <authorList>
            <person name="Wang D.B."/>
            <person name="Wang M."/>
        </authorList>
    </citation>
    <scope>NUCLEOTIDE SEQUENCE</scope>
    <source>
        <strain evidence="3">36-1</strain>
    </source>
</reference>
<evidence type="ECO:0000256" key="1">
    <source>
        <dbReference type="SAM" id="MobiDB-lite"/>
    </source>
</evidence>
<reference evidence="2 5" key="4">
    <citation type="journal article" date="2024" name="Microbiol. Resour. Announc.">
        <title>Genome annotations for the ascomycete fungi Trichoderma harzianum, Trichoderma aggressivum, and Purpureocillium lilacinum.</title>
        <authorList>
            <person name="Beijen E.P.W."/>
            <person name="Ohm R.A."/>
        </authorList>
    </citation>
    <scope>NUCLEOTIDE SEQUENCE [LARGE SCALE GENOMIC DNA]</scope>
    <source>
        <strain evidence="2 5">CBS 150709</strain>
    </source>
</reference>
<reference evidence="2" key="3">
    <citation type="submission" date="2023-11" db="EMBL/GenBank/DDBJ databases">
        <authorList>
            <person name="Beijen E."/>
            <person name="Ohm R.A."/>
        </authorList>
    </citation>
    <scope>NUCLEOTIDE SEQUENCE</scope>
    <source>
        <strain evidence="2">CBS 150709</strain>
    </source>
</reference>
<evidence type="ECO:0000313" key="3">
    <source>
        <dbReference type="EMBL" id="PWI75578.1"/>
    </source>
</evidence>
<feature type="region of interest" description="Disordered" evidence="1">
    <location>
        <begin position="128"/>
        <end position="149"/>
    </location>
</feature>
<dbReference type="EMBL" id="LCWV01000002">
    <property type="protein sequence ID" value="PWI75578.1"/>
    <property type="molecule type" value="Genomic_DNA"/>
</dbReference>
<evidence type="ECO:0000313" key="5">
    <source>
        <dbReference type="Proteomes" id="UP001287286"/>
    </source>
</evidence>
<dbReference type="Proteomes" id="UP001287286">
    <property type="component" value="Unassembled WGS sequence"/>
</dbReference>
<feature type="region of interest" description="Disordered" evidence="1">
    <location>
        <begin position="1"/>
        <end position="45"/>
    </location>
</feature>
<feature type="compositionally biased region" description="Polar residues" evidence="1">
    <location>
        <begin position="16"/>
        <end position="31"/>
    </location>
</feature>
<gene>
    <name evidence="3" type="ORF">PCL_06236</name>
    <name evidence="2" type="ORF">Purlil1_4117</name>
</gene>
<protein>
    <submittedName>
        <fullName evidence="3">Uncharacterized protein</fullName>
    </submittedName>
</protein>
<keyword evidence="5" id="KW-1185">Reference proteome</keyword>
<sequence>MQTANSGSPDPGSATRADTSSTAMQARAHTQQAHHERSRGELDVHPARVATLRAGMRASWSSIGMPLDATPRRQGSNTRMPLHPPESCVCRSGNACDGIARPQRCRRGARRWREPWDTRRLLGVLPRSHQTTSGDVIEPVASPPPRAPSRLSVVPRSLFDLSSPPTLAPNGRTSPRAVPLDVVQRAGPWACLGRAAPRGLPVPAELAASRRRRCGCVSFLTISEEPWQQRHGCLSSACAASAMSVSSLRC</sequence>
<proteinExistence type="predicted"/>
<evidence type="ECO:0000313" key="4">
    <source>
        <dbReference type="Proteomes" id="UP000245956"/>
    </source>
</evidence>